<dbReference type="GO" id="GO:0009055">
    <property type="term" value="F:electron transfer activity"/>
    <property type="evidence" value="ECO:0007669"/>
    <property type="project" value="InterPro"/>
</dbReference>
<evidence type="ECO:0000256" key="2">
    <source>
        <dbReference type="ARBA" id="ARBA00022553"/>
    </source>
</evidence>
<evidence type="ECO:0000313" key="7">
    <source>
        <dbReference type="EMBL" id="SJZ64961.1"/>
    </source>
</evidence>
<dbReference type="GeneID" id="78317217"/>
<dbReference type="PANTHER" id="PTHR36118">
    <property type="entry name" value="ION-TRANSLOCATING OXIDOREDUCTASE COMPLEX SUBUNIT G"/>
    <property type="match status" value="1"/>
</dbReference>
<dbReference type="Proteomes" id="UP000190423">
    <property type="component" value="Unassembled WGS sequence"/>
</dbReference>
<dbReference type="OrthoDB" id="9811080at2"/>
<keyword evidence="2" id="KW-0597">Phosphoprotein</keyword>
<dbReference type="STRING" id="261392.SAMN02745149_01940"/>
<dbReference type="PROSITE" id="PS51257">
    <property type="entry name" value="PROKAR_LIPOPROTEIN"/>
    <property type="match status" value="1"/>
</dbReference>
<dbReference type="SMART" id="SM00900">
    <property type="entry name" value="FMN_bind"/>
    <property type="match status" value="1"/>
</dbReference>
<feature type="domain" description="FMN-binding" evidence="6">
    <location>
        <begin position="101"/>
        <end position="191"/>
    </location>
</feature>
<dbReference type="RefSeq" id="WP_078933837.1">
    <property type="nucleotide sequence ID" value="NZ_FUWG01000015.1"/>
</dbReference>
<dbReference type="AlphaFoldDB" id="A0A1T4MDJ1"/>
<evidence type="ECO:0000313" key="8">
    <source>
        <dbReference type="Proteomes" id="UP000190423"/>
    </source>
</evidence>
<name>A0A1T4MDJ1_TREPO</name>
<evidence type="ECO:0000259" key="6">
    <source>
        <dbReference type="SMART" id="SM00900"/>
    </source>
</evidence>
<dbReference type="GO" id="GO:0005886">
    <property type="term" value="C:plasma membrane"/>
    <property type="evidence" value="ECO:0007669"/>
    <property type="project" value="InterPro"/>
</dbReference>
<keyword evidence="5" id="KW-0249">Electron transport</keyword>
<keyword evidence="4" id="KW-0288">FMN</keyword>
<protein>
    <submittedName>
        <fullName evidence="7">Electron transport complex protein RnfG</fullName>
    </submittedName>
</protein>
<organism evidence="7 8">
    <name type="scientific">Treponema porcinum</name>
    <dbReference type="NCBI Taxonomy" id="261392"/>
    <lineage>
        <taxon>Bacteria</taxon>
        <taxon>Pseudomonadati</taxon>
        <taxon>Spirochaetota</taxon>
        <taxon>Spirochaetia</taxon>
        <taxon>Spirochaetales</taxon>
        <taxon>Treponemataceae</taxon>
        <taxon>Treponema</taxon>
    </lineage>
</organism>
<dbReference type="PANTHER" id="PTHR36118:SF1">
    <property type="entry name" value="ION-TRANSLOCATING OXIDOREDUCTASE COMPLEX SUBUNIT G"/>
    <property type="match status" value="1"/>
</dbReference>
<sequence>MASSKDSVFDMIKLGLILVAYAVASCTVLAVVNNATSVKIRRNQIDKANSAMKAVFADADDFELVTDFSAGASTVITVSDVYLAKKDGAVAGGVVQVSGPTYDRAKIIIGLRTDGTVSGVQFLENTDSPGFGQKASDPTFTLANGKTFYGQFAGKNAADGFVAGKTFDAISGATITSAGVASLITEGTNVLSSYFTEHNYE</sequence>
<reference evidence="7 8" key="1">
    <citation type="submission" date="2017-02" db="EMBL/GenBank/DDBJ databases">
        <authorList>
            <person name="Peterson S.W."/>
        </authorList>
    </citation>
    <scope>NUCLEOTIDE SEQUENCE [LARGE SCALE GENOMIC DNA]</scope>
    <source>
        <strain evidence="7 8">ATCC BAA-908</strain>
    </source>
</reference>
<dbReference type="GO" id="GO:0022900">
    <property type="term" value="P:electron transport chain"/>
    <property type="evidence" value="ECO:0007669"/>
    <property type="project" value="InterPro"/>
</dbReference>
<dbReference type="GO" id="GO:0010181">
    <property type="term" value="F:FMN binding"/>
    <property type="evidence" value="ECO:0007669"/>
    <property type="project" value="InterPro"/>
</dbReference>
<evidence type="ECO:0000256" key="1">
    <source>
        <dbReference type="ARBA" id="ARBA00022448"/>
    </source>
</evidence>
<keyword evidence="3" id="KW-0285">Flavoprotein</keyword>
<dbReference type="InterPro" id="IPR007329">
    <property type="entry name" value="FMN-bd"/>
</dbReference>
<evidence type="ECO:0000256" key="3">
    <source>
        <dbReference type="ARBA" id="ARBA00022630"/>
    </source>
</evidence>
<dbReference type="Pfam" id="PF04205">
    <property type="entry name" value="FMN_bind"/>
    <property type="match status" value="1"/>
</dbReference>
<accession>A0A1T4MDJ1</accession>
<gene>
    <name evidence="7" type="ORF">SAMN02745149_01940</name>
</gene>
<proteinExistence type="predicted"/>
<dbReference type="EMBL" id="FUWG01000015">
    <property type="protein sequence ID" value="SJZ64961.1"/>
    <property type="molecule type" value="Genomic_DNA"/>
</dbReference>
<evidence type="ECO:0000256" key="5">
    <source>
        <dbReference type="ARBA" id="ARBA00022982"/>
    </source>
</evidence>
<keyword evidence="8" id="KW-1185">Reference proteome</keyword>
<dbReference type="InterPro" id="IPR010209">
    <property type="entry name" value="Ion_transpt_RnfG/RsxG"/>
</dbReference>
<evidence type="ECO:0000256" key="4">
    <source>
        <dbReference type="ARBA" id="ARBA00022643"/>
    </source>
</evidence>
<keyword evidence="1" id="KW-0813">Transport</keyword>